<keyword evidence="2" id="KW-1185">Reference proteome</keyword>
<dbReference type="Pfam" id="PF13552">
    <property type="entry name" value="DUF4127"/>
    <property type="match status" value="1"/>
</dbReference>
<organism evidence="1 2">
    <name type="scientific">Paenibacillus lutrae</name>
    <dbReference type="NCBI Taxonomy" id="2078573"/>
    <lineage>
        <taxon>Bacteria</taxon>
        <taxon>Bacillati</taxon>
        <taxon>Bacillota</taxon>
        <taxon>Bacilli</taxon>
        <taxon>Bacillales</taxon>
        <taxon>Paenibacillaceae</taxon>
        <taxon>Paenibacillus</taxon>
    </lineage>
</organism>
<name>A0A7X3FHS0_9BACL</name>
<dbReference type="OrthoDB" id="9789552at2"/>
<dbReference type="InterPro" id="IPR025394">
    <property type="entry name" value="DUF4127"/>
</dbReference>
<evidence type="ECO:0000313" key="2">
    <source>
        <dbReference type="Proteomes" id="UP000490800"/>
    </source>
</evidence>
<evidence type="ECO:0000313" key="1">
    <source>
        <dbReference type="EMBL" id="MVO99894.1"/>
    </source>
</evidence>
<accession>A0A7X3FHS0</accession>
<dbReference type="RefSeq" id="WP_157335225.1">
    <property type="nucleotide sequence ID" value="NZ_RHLK01000004.1"/>
</dbReference>
<dbReference type="EMBL" id="RHLK01000004">
    <property type="protein sequence ID" value="MVO99894.1"/>
    <property type="molecule type" value="Genomic_DNA"/>
</dbReference>
<dbReference type="AlphaFoldDB" id="A0A7X3FHS0"/>
<gene>
    <name evidence="1" type="ORF">EDM21_10185</name>
</gene>
<protein>
    <submittedName>
        <fullName evidence="1">DUF4127 family protein</fullName>
    </submittedName>
</protein>
<proteinExistence type="predicted"/>
<comment type="caution">
    <text evidence="1">The sequence shown here is derived from an EMBL/GenBank/DDBJ whole genome shotgun (WGS) entry which is preliminary data.</text>
</comment>
<dbReference type="Proteomes" id="UP000490800">
    <property type="component" value="Unassembled WGS sequence"/>
</dbReference>
<sequence>MTKIAFVPLDERPCNLEFPRQLAAMTDLEMSVPPVAILGRKKSPADTAALQDWLLHEGEQADHAIVSLDMLVYGGIVPSRLHHLTEQDTLDRLEVLRELKRVRPQLRIHAFNLIMRVPAYSSSEEEPDYYADYGRELFLYGWYRDKKEQEVLTEEEEQTYADILAKVPPEVLADFVGRRGINSFVNHQALQLAAEGIIDYLIIPLDDNSRYGFSPLEQRALAIRSEELDLLDRVAIYPGADEIGCTLFARIFCETKQYLPKVYVRYSSTRGPFCIPKYEDRSLGESIKAHLTSAGAFMADSSHGADAVLMVHSPAAGEADMAETSHAWGQRHRTYFSEVNMREFAQAMRVYLGEGRTVALADVSVCNGGDTVLLKLLARLGLLEGLSAYAGWNTSGNTLGTVIAHAIIEAYYAGAESASAGAFAQAAVSGASLPAEAAAAVSAAGIPAAASGVGEAAGVPLDSQGALTRSVDQQRSSRAFYLYRLVEDWGYQAIIRKEVTEKVLPGLGANYFSLPGVQQQVEDLIADKLRTFAEERLNGITPLRIDITNVHLPWNRMFEVGFDLALKSE</sequence>
<reference evidence="1 2" key="1">
    <citation type="journal article" date="2019" name="Microorganisms">
        <title>Paenibacillus lutrae sp. nov., A Chitinolytic Species Isolated from A River Otter in Castril Natural Park, Granada, Spain.</title>
        <authorList>
            <person name="Rodriguez M."/>
            <person name="Reina J.C."/>
            <person name="Bejar V."/>
            <person name="Llamas I."/>
        </authorList>
    </citation>
    <scope>NUCLEOTIDE SEQUENCE [LARGE SCALE GENOMIC DNA]</scope>
    <source>
        <strain evidence="1 2">N10</strain>
    </source>
</reference>